<feature type="domain" description="Fe2OG dioxygenase" evidence="7">
    <location>
        <begin position="403"/>
        <end position="500"/>
    </location>
</feature>
<evidence type="ECO:0000313" key="9">
    <source>
        <dbReference type="Proteomes" id="UP000050266"/>
    </source>
</evidence>
<dbReference type="Proteomes" id="UP000050266">
    <property type="component" value="Unassembled WGS sequence"/>
</dbReference>
<evidence type="ECO:0000256" key="6">
    <source>
        <dbReference type="ARBA" id="ARBA00023004"/>
    </source>
</evidence>
<dbReference type="GO" id="GO:0031543">
    <property type="term" value="F:peptidyl-proline dioxygenase activity"/>
    <property type="evidence" value="ECO:0007669"/>
    <property type="project" value="TreeGrafter"/>
</dbReference>
<dbReference type="PATRIC" id="fig|251720.4.peg.4671"/>
<keyword evidence="3" id="KW-0847">Vitamin C</keyword>
<accession>A0A0Q0DB62</accession>
<keyword evidence="2" id="KW-0479">Metal-binding</keyword>
<dbReference type="SMART" id="SM00702">
    <property type="entry name" value="P4Hc"/>
    <property type="match status" value="1"/>
</dbReference>
<keyword evidence="6" id="KW-0408">Iron</keyword>
<dbReference type="GO" id="GO:0031418">
    <property type="term" value="F:L-ascorbic acid binding"/>
    <property type="evidence" value="ECO:0007669"/>
    <property type="project" value="UniProtKB-KW"/>
</dbReference>
<evidence type="ECO:0000256" key="2">
    <source>
        <dbReference type="ARBA" id="ARBA00022723"/>
    </source>
</evidence>
<dbReference type="InterPro" id="IPR006620">
    <property type="entry name" value="Pro_4_hyd_alph"/>
</dbReference>
<dbReference type="PANTHER" id="PTHR12907">
    <property type="entry name" value="EGL NINE HOMOLOG-RELATED"/>
    <property type="match status" value="1"/>
</dbReference>
<gene>
    <name evidence="8" type="ORF">ALO41_05367</name>
</gene>
<dbReference type="EMBL" id="LJRQ01000107">
    <property type="protein sequence ID" value="KPZ15343.1"/>
    <property type="molecule type" value="Genomic_DNA"/>
</dbReference>
<dbReference type="InterPro" id="IPR051559">
    <property type="entry name" value="HIF_prolyl_hydroxylases"/>
</dbReference>
<evidence type="ECO:0000256" key="1">
    <source>
        <dbReference type="ARBA" id="ARBA00001961"/>
    </source>
</evidence>
<dbReference type="InterPro" id="IPR044862">
    <property type="entry name" value="Pro_4_hyd_alph_FE2OG_OXY"/>
</dbReference>
<dbReference type="AlphaFoldDB" id="A0A0Q0DB62"/>
<evidence type="ECO:0000256" key="4">
    <source>
        <dbReference type="ARBA" id="ARBA00022964"/>
    </source>
</evidence>
<dbReference type="GO" id="GO:0071456">
    <property type="term" value="P:cellular response to hypoxia"/>
    <property type="evidence" value="ECO:0007669"/>
    <property type="project" value="TreeGrafter"/>
</dbReference>
<proteinExistence type="predicted"/>
<keyword evidence="4" id="KW-0223">Dioxygenase</keyword>
<sequence>MQARRTLPDCQTGANRSQCGLIIGFAFRRLGEGRELFKFRVGQVAVHIQQRVVQVGADLRHQALALAFEHALRLASTEQAGNHLAQAVGGNACDGKADFRAGLSGRQCLGQMADQQLTRCIRFDMRQPLRVLGQLVGAGCGQFGVDDLATQRRLKKLQRRCGVLEAFTQAPGRALVHGLGGKTLIAVIDQRLINRRRQVVAVALLGSLESIVEMRTLFRPACGLVQLIVAVCPGRGGAEHQQQNKQTTHWGLLSAGRYSPGVSVDLSSYECRRRVKSHACDTTCIRLCRISWLIDTMHAMRIPSDHPLLLRIVDDLAANGWSQQNIFLPEALTLELEQECRKRAAEGELEPAAIGKGAAQEIREGIRGDRIQWLEAGQVQCCDSYLELMESLRQALNRGLFLGLEDYESHFALYPPGARYLRHVDRFRDDDKRMVSAVLYLNNAWLPEHGGQLRMYLKDDVAYDVQPTGGCLVVFLSGDIPHEVMPASRDRLSLTGWFRRRGNELFQ</sequence>
<keyword evidence="5" id="KW-0560">Oxidoreductase</keyword>
<protein>
    <submittedName>
        <fullName evidence="8">Oxidoreductase, 2OG-Fe oxygenase family</fullName>
    </submittedName>
</protein>
<dbReference type="PANTHER" id="PTHR12907:SF26">
    <property type="entry name" value="HIF PROLYL HYDROXYLASE, ISOFORM C"/>
    <property type="match status" value="1"/>
</dbReference>
<dbReference type="GO" id="GO:0008198">
    <property type="term" value="F:ferrous iron binding"/>
    <property type="evidence" value="ECO:0007669"/>
    <property type="project" value="TreeGrafter"/>
</dbReference>
<comment type="cofactor">
    <cofactor evidence="1">
        <name>L-ascorbate</name>
        <dbReference type="ChEBI" id="CHEBI:38290"/>
    </cofactor>
</comment>
<dbReference type="InterPro" id="IPR005123">
    <property type="entry name" value="Oxoglu/Fe-dep_dioxygenase_dom"/>
</dbReference>
<name>A0A0Q0DB62_PSEA0</name>
<comment type="caution">
    <text evidence="8">The sequence shown here is derived from an EMBL/GenBank/DDBJ whole genome shotgun (WGS) entry which is preliminary data.</text>
</comment>
<dbReference type="Gene3D" id="2.60.120.620">
    <property type="entry name" value="q2cbj1_9rhob like domain"/>
    <property type="match status" value="1"/>
</dbReference>
<dbReference type="PROSITE" id="PS51471">
    <property type="entry name" value="FE2OG_OXY"/>
    <property type="match status" value="1"/>
</dbReference>
<evidence type="ECO:0000259" key="7">
    <source>
        <dbReference type="PROSITE" id="PS51471"/>
    </source>
</evidence>
<evidence type="ECO:0000256" key="3">
    <source>
        <dbReference type="ARBA" id="ARBA00022896"/>
    </source>
</evidence>
<evidence type="ECO:0000256" key="5">
    <source>
        <dbReference type="ARBA" id="ARBA00023002"/>
    </source>
</evidence>
<reference evidence="8 9" key="1">
    <citation type="submission" date="2015-09" db="EMBL/GenBank/DDBJ databases">
        <title>Genome announcement of multiple Pseudomonas syringae strains.</title>
        <authorList>
            <person name="Thakur S."/>
            <person name="Wang P.W."/>
            <person name="Gong Y."/>
            <person name="Weir B.S."/>
            <person name="Guttman D.S."/>
        </authorList>
    </citation>
    <scope>NUCLEOTIDE SEQUENCE [LARGE SCALE GENOMIC DNA]</scope>
    <source>
        <strain evidence="8 9">ICMP3962</strain>
    </source>
</reference>
<organism evidence="8 9">
    <name type="scientific">Pseudomonas amygdali pv. ulmi</name>
    <dbReference type="NCBI Taxonomy" id="251720"/>
    <lineage>
        <taxon>Bacteria</taxon>
        <taxon>Pseudomonadati</taxon>
        <taxon>Pseudomonadota</taxon>
        <taxon>Gammaproteobacteria</taxon>
        <taxon>Pseudomonadales</taxon>
        <taxon>Pseudomonadaceae</taxon>
        <taxon>Pseudomonas</taxon>
        <taxon>Pseudomonas amygdali</taxon>
    </lineage>
</organism>
<evidence type="ECO:0000313" key="8">
    <source>
        <dbReference type="EMBL" id="KPZ15343.1"/>
    </source>
</evidence>
<dbReference type="Pfam" id="PF13640">
    <property type="entry name" value="2OG-FeII_Oxy_3"/>
    <property type="match status" value="1"/>
</dbReference>